<comment type="caution">
    <text evidence="5">The sequence shown here is derived from an EMBL/GenBank/DDBJ whole genome shotgun (WGS) entry which is preliminary data.</text>
</comment>
<evidence type="ECO:0000259" key="4">
    <source>
        <dbReference type="Pfam" id="PF18701"/>
    </source>
</evidence>
<feature type="domain" description="Phlebovirus glycoprotein G2 fusion" evidence="3">
    <location>
        <begin position="390"/>
        <end position="702"/>
    </location>
</feature>
<dbReference type="Proteomes" id="UP001331761">
    <property type="component" value="Unassembled WGS sequence"/>
</dbReference>
<dbReference type="PANTHER" id="PTHR47331">
    <property type="entry name" value="PHD-TYPE DOMAIN-CONTAINING PROTEIN"/>
    <property type="match status" value="1"/>
</dbReference>
<feature type="compositionally biased region" description="Basic and acidic residues" evidence="1">
    <location>
        <begin position="112"/>
        <end position="127"/>
    </location>
</feature>
<feature type="region of interest" description="Disordered" evidence="1">
    <location>
        <begin position="112"/>
        <end position="150"/>
    </location>
</feature>
<evidence type="ECO:0000313" key="5">
    <source>
        <dbReference type="EMBL" id="KAK5980651.1"/>
    </source>
</evidence>
<protein>
    <recommendedName>
        <fullName evidence="7">Phlebovirus glycoprotein G2 fusion domain-containing protein</fullName>
    </recommendedName>
</protein>
<dbReference type="EMBL" id="WIXE01007178">
    <property type="protein sequence ID" value="KAK5980651.1"/>
    <property type="molecule type" value="Genomic_DNA"/>
</dbReference>
<evidence type="ECO:0000256" key="1">
    <source>
        <dbReference type="SAM" id="MobiDB-lite"/>
    </source>
</evidence>
<keyword evidence="2" id="KW-0472">Membrane</keyword>
<feature type="transmembrane region" description="Helical" evidence="2">
    <location>
        <begin position="374"/>
        <end position="396"/>
    </location>
</feature>
<dbReference type="InterPro" id="IPR009878">
    <property type="entry name" value="Phlebovirus_G2_fusion"/>
</dbReference>
<sequence>MRTHLQTTKALQSSQSLTEKYWKIWRDHYLTALREQHRLHIDQKQGCTKTPSEGDIVLLSDPLQKRNQWKLAKVIKAVKSSDGAVREAEILCCKRILRRPVNQLFPLEIGADRENTKEHDHQNREAEQTDITQQRRYNLRPRQRKSDMADHSTVNNAMKCTFDKRKTPPRLWSTSMYLKMALMLTTIMATGAEDIATKAYNIGNSTLGTVIECRKNGVYLNAPSSEAYELCVNEHCISEHSPPLQKMVRLPPEELLLDFEVIWKLRYKDNYVTIMKTCSAQHFCSTVDCTLCSANILNPECWPVHAIVGIGVILYLLVALCYTICYVPVTVGRPVRLILGGLCGLFYLMIYATTKTVCGTMRFLRRNRRQRNRILEALAVVTLLHCTLACQTVNILSHHMRSCTTSSNRTSCIVEMVSVLQINPFKKNACFRLRRNDSTVLEVRLQWEHLRMLCEKTSLMYTRNVRMEVIDSKRCAHMGSCTRNKCNDVNRTSLLPELALGNTYPGITGCLESCGGPGCECFYWSSGCLFYRTYAVPINNNIYEICTCTAWKEEVKLRMQIKRRSTNTFDTYTLALQPNVPVEIGTMTLTLSVLAPPPLPEMNTKFITTGETTALLRKETSPTLWCSSSEHAKNLQCTVEEKCSCTAAESQVRCQCEDNEIEKTFKDIGNILPVTRSFLKFKRHPRHAVLAEVSRGVSTELTLNVKENVDDMIVDAVGDTCSIDNTLIFGCYSCSRDAVAEIRCKSTKAETSAEIDCNGETFFVPCSSSGQLSRLQFMLTEAQVRMQCSVKCGLKPTHFEITGILKYVHKMHEGLSHAFRHNHNSTAEFRWPDLSHLVTIYLQWYKVVVITVLAIGGALALSYFYLLSACRFTLCLFIKLVVRIITKLAKLTLRFLYRAVKSFVDACSMKSRAELNEKLV</sequence>
<keyword evidence="2" id="KW-1133">Transmembrane helix</keyword>
<dbReference type="InterPro" id="IPR040676">
    <property type="entry name" value="DUF5641"/>
</dbReference>
<feature type="domain" description="DUF5641" evidence="4">
    <location>
        <begin position="12"/>
        <end position="107"/>
    </location>
</feature>
<feature type="transmembrane region" description="Helical" evidence="2">
    <location>
        <begin position="335"/>
        <end position="353"/>
    </location>
</feature>
<feature type="transmembrane region" description="Helical" evidence="2">
    <location>
        <begin position="844"/>
        <end position="866"/>
    </location>
</feature>
<accession>A0AAN8FKB1</accession>
<evidence type="ECO:0000259" key="3">
    <source>
        <dbReference type="Pfam" id="PF07245"/>
    </source>
</evidence>
<evidence type="ECO:0000313" key="6">
    <source>
        <dbReference type="Proteomes" id="UP001331761"/>
    </source>
</evidence>
<gene>
    <name evidence="5" type="ORF">GCK32_019630</name>
</gene>
<proteinExistence type="predicted"/>
<keyword evidence="6" id="KW-1185">Reference proteome</keyword>
<dbReference type="Gene3D" id="2.60.98.50">
    <property type="match status" value="1"/>
</dbReference>
<evidence type="ECO:0008006" key="7">
    <source>
        <dbReference type="Google" id="ProtNLM"/>
    </source>
</evidence>
<dbReference type="PANTHER" id="PTHR47331:SF2">
    <property type="match status" value="1"/>
</dbReference>
<feature type="transmembrane region" description="Helical" evidence="2">
    <location>
        <begin position="306"/>
        <end position="329"/>
    </location>
</feature>
<dbReference type="Pfam" id="PF07245">
    <property type="entry name" value="Phlebovirus_G2"/>
    <property type="match status" value="1"/>
</dbReference>
<name>A0AAN8FKB1_TRICO</name>
<organism evidence="5 6">
    <name type="scientific">Trichostrongylus colubriformis</name>
    <name type="common">Black scour worm</name>
    <dbReference type="NCBI Taxonomy" id="6319"/>
    <lineage>
        <taxon>Eukaryota</taxon>
        <taxon>Metazoa</taxon>
        <taxon>Ecdysozoa</taxon>
        <taxon>Nematoda</taxon>
        <taxon>Chromadorea</taxon>
        <taxon>Rhabditida</taxon>
        <taxon>Rhabditina</taxon>
        <taxon>Rhabditomorpha</taxon>
        <taxon>Strongyloidea</taxon>
        <taxon>Trichostrongylidae</taxon>
        <taxon>Trichostrongylus</taxon>
    </lineage>
</organism>
<dbReference type="AlphaFoldDB" id="A0AAN8FKB1"/>
<reference evidence="5 6" key="1">
    <citation type="submission" date="2019-10" db="EMBL/GenBank/DDBJ databases">
        <title>Assembly and Annotation for the nematode Trichostrongylus colubriformis.</title>
        <authorList>
            <person name="Martin J."/>
        </authorList>
    </citation>
    <scope>NUCLEOTIDE SEQUENCE [LARGE SCALE GENOMIC DNA]</scope>
    <source>
        <strain evidence="5">G859</strain>
        <tissue evidence="5">Whole worm</tissue>
    </source>
</reference>
<keyword evidence="2" id="KW-0812">Transmembrane</keyword>
<dbReference type="Pfam" id="PF18701">
    <property type="entry name" value="DUF5641"/>
    <property type="match status" value="1"/>
</dbReference>
<evidence type="ECO:0000256" key="2">
    <source>
        <dbReference type="SAM" id="Phobius"/>
    </source>
</evidence>
<dbReference type="Gene3D" id="2.60.40.3770">
    <property type="match status" value="1"/>
</dbReference>